<keyword evidence="4" id="KW-0233">DNA recombination</keyword>
<keyword evidence="3" id="KW-0238">DNA-binding</keyword>
<gene>
    <name evidence="8" type="ORF">LUZ62_021387</name>
</gene>
<feature type="region of interest" description="Disordered" evidence="6">
    <location>
        <begin position="619"/>
        <end position="660"/>
    </location>
</feature>
<keyword evidence="5" id="KW-0234">DNA repair</keyword>
<reference evidence="8" key="1">
    <citation type="submission" date="2022-08" db="EMBL/GenBank/DDBJ databases">
        <authorList>
            <person name="Marques A."/>
        </authorList>
    </citation>
    <scope>NUCLEOTIDE SEQUENCE</scope>
    <source>
        <strain evidence="8">RhyPub2mFocal</strain>
        <tissue evidence="8">Leaves</tissue>
    </source>
</reference>
<dbReference type="InterPro" id="IPR036315">
    <property type="entry name" value="BRCA2_hlx_sf"/>
</dbReference>
<dbReference type="Proteomes" id="UP001140206">
    <property type="component" value="Chromosome 1"/>
</dbReference>
<dbReference type="GO" id="GO:0000724">
    <property type="term" value="P:double-strand break repair via homologous recombination"/>
    <property type="evidence" value="ECO:0007669"/>
    <property type="project" value="InterPro"/>
</dbReference>
<evidence type="ECO:0000256" key="6">
    <source>
        <dbReference type="SAM" id="MobiDB-lite"/>
    </source>
</evidence>
<dbReference type="EMBL" id="JAMFTS010000001">
    <property type="protein sequence ID" value="KAJ4808821.1"/>
    <property type="molecule type" value="Genomic_DNA"/>
</dbReference>
<evidence type="ECO:0000313" key="8">
    <source>
        <dbReference type="EMBL" id="KAJ4808821.1"/>
    </source>
</evidence>
<comment type="caution">
    <text evidence="8">The sequence shown here is derived from an EMBL/GenBank/DDBJ whole genome shotgun (WGS) entry which is preliminary data.</text>
</comment>
<evidence type="ECO:0000256" key="1">
    <source>
        <dbReference type="ARBA" id="ARBA00022737"/>
    </source>
</evidence>
<organism evidence="8 9">
    <name type="scientific">Rhynchospora pubera</name>
    <dbReference type="NCBI Taxonomy" id="906938"/>
    <lineage>
        <taxon>Eukaryota</taxon>
        <taxon>Viridiplantae</taxon>
        <taxon>Streptophyta</taxon>
        <taxon>Embryophyta</taxon>
        <taxon>Tracheophyta</taxon>
        <taxon>Spermatophyta</taxon>
        <taxon>Magnoliopsida</taxon>
        <taxon>Liliopsida</taxon>
        <taxon>Poales</taxon>
        <taxon>Cyperaceae</taxon>
        <taxon>Cyperoideae</taxon>
        <taxon>Rhynchosporeae</taxon>
        <taxon>Rhynchospora</taxon>
    </lineage>
</organism>
<dbReference type="CDD" id="cd04493">
    <property type="entry name" value="BRCA2DBD_OB1"/>
    <property type="match status" value="1"/>
</dbReference>
<dbReference type="Pfam" id="PF09169">
    <property type="entry name" value="BRCA-2_helical"/>
    <property type="match status" value="1"/>
</dbReference>
<feature type="compositionally biased region" description="Basic and acidic residues" evidence="6">
    <location>
        <begin position="625"/>
        <end position="642"/>
    </location>
</feature>
<dbReference type="InterPro" id="IPR015252">
    <property type="entry name" value="BRCA2_hlx"/>
</dbReference>
<dbReference type="PANTHER" id="PTHR11289:SF0">
    <property type="entry name" value="BREAST CANCER TYPE 2 SUSCEPTIBILITY PROTEIN"/>
    <property type="match status" value="1"/>
</dbReference>
<sequence length="1477" mass="163725">MQAWRIEATSDGHVRWIRSTVERGRVEHQPPSEETLGCSMQDLLLQAWPKITGEEYASGKEEEDKLRGYEDQCTTFSTGLGRSVLTSRSSAEKAKSVLEVNEDGGSGHCNGEYPMFQTGLGRPVSLEQSSVEKACALLGNRSIENTSRDGGQFQLFKTGSGRPVSVNKRSVDKARALLEKQKIEEEIEAGGPGDQLPLFDTGCGGTLSVDDAGTTYQNQKFEEGYGDGGEQVPIFKTGSGRPVSVNLSSIQKARAFLDNHINDEEHEDVPIFSTPRSGESALVNHSTVQKPTAALDIYNNGEVNGDVQMFSTGSGRPVSVNQRSMEKAKAVLQNHNNDEECGVRPIFSTGLGGSISVSTSSIQRAQTILENYKNDEVHGDVPMFATGSGRPVSVKKSSLQKAKAVLDSHNDEAHEDIPMFSTGSGWPVLVNKSSIHMAQSLLENYNNGHGDITSATRPGQPVYMKQSLVNAANTALENVDGEELHREHQLTENDIFASVEKDFEKNRKLPSDGISRAKNLLGLDENDLSATQLFNHAKKDQCNFLLPENQLHPDACRGQQGLSTAGGRPITLSKDALTRARNLLGNLRSEDEIILNEERMDREITPRSLELDFHRVGESRVAQGPEKEVPHQIGRDYGDGKVDAFSSKRKPRKISSVTPFKRPRNSRFIAPLNRNVLLASDGSSSTTKLQNGCLKERVSTRYPFHLQRKAIREFFGGPPLHRNLDNVSVEVKQINANNADKFVFKNGGLGFDRVGSDECHALLIQSGALSGQATKQWVTNHYKWIVWKLACYERCYPSIAAGKFLTASNVLEELKYRYEREVNYGHRSAIKKILDGDVSPASVMVLCVCNINSSINPSLLKLDDKINDLSRRDPIGNDATTSPNAKIKLTDGWYSIDASLDALLTKQLLSKKIFIGQKIRISGASLCGWVGPISFLEASGTVSLSLHINGTYRASWDEPIGLCKRIGPPLAFWCIRNSGGTIPLTLLGIKKMYPLLYRERLSNGGYVVRSERREIKALQLYHQRRTNLAEEITLKSQEICSDPTLNETCEGAQIAKQIERSAEPEVLMAGMTSEQLKTFSSYQAKKQDTRQRNLSKKIENALEQAGLGLRDVSPFMKVRVVGLHGKNFSRKSQNKEGLVTIWNPTEKHKMDLMEGGIYHVTGLVPLNHGGDILYLQARGSSSIWKPLSSVQANHFESFFVPRKAVQLSNLGQVPLASEFDIAAVVLLVGDVYLSGQQKRQWIFMTDGSGSKSEFGMETGEICKFIVAVSFFSPVTEDDCSSELFSKRLEGSTVGFLNLVKRARDQRKSIWVAEATDYSTYTPSTQLPNASHLKNVASSAEKWAKSSPLVMKKLRERVLCLVNGQEFQILKYAISTSNIACFQNHTFNKKSNCRRQCLPQWLSIVCLRALKLTTRRFLVSPIKKSLSLDTTSYLHAHQCAELTIYLAFQQSRISQGNLRNRTAKYTDHQFMHATLVIM</sequence>
<dbReference type="PANTHER" id="PTHR11289">
    <property type="entry name" value="BREAST CANCER TYPE 2 SUSCEPTIBILITY PROTEIN BRCA2"/>
    <property type="match status" value="1"/>
</dbReference>
<evidence type="ECO:0000259" key="7">
    <source>
        <dbReference type="SMART" id="SM01341"/>
    </source>
</evidence>
<dbReference type="Gene3D" id="2.40.50.140">
    <property type="entry name" value="Nucleic acid-binding proteins"/>
    <property type="match status" value="4"/>
</dbReference>
<dbReference type="InterPro" id="IPR015525">
    <property type="entry name" value="BRCA2"/>
</dbReference>
<dbReference type="FunFam" id="2.40.50.140:FF:000262">
    <property type="entry name" value="Protein BREAST CANCER SUSCEPTIBILITY 2 homolog B"/>
    <property type="match status" value="1"/>
</dbReference>
<dbReference type="SUPFAM" id="SSF50249">
    <property type="entry name" value="Nucleic acid-binding proteins"/>
    <property type="match status" value="3"/>
</dbReference>
<dbReference type="SUPFAM" id="SSF81872">
    <property type="entry name" value="BRCA2 helical domain"/>
    <property type="match status" value="1"/>
</dbReference>
<dbReference type="InterPro" id="IPR002093">
    <property type="entry name" value="BRCA2_repeat"/>
</dbReference>
<dbReference type="InterPro" id="IPR012340">
    <property type="entry name" value="NA-bd_OB-fold"/>
</dbReference>
<evidence type="ECO:0000256" key="3">
    <source>
        <dbReference type="ARBA" id="ARBA00023125"/>
    </source>
</evidence>
<dbReference type="Pfam" id="PF09103">
    <property type="entry name" value="BRCA-2_OB1"/>
    <property type="match status" value="1"/>
</dbReference>
<keyword evidence="1" id="KW-0677">Repeat</keyword>
<dbReference type="GO" id="GO:0003677">
    <property type="term" value="F:DNA binding"/>
    <property type="evidence" value="ECO:0007669"/>
    <property type="project" value="UniProtKB-KW"/>
</dbReference>
<dbReference type="Pfam" id="PF00634">
    <property type="entry name" value="BRCA2"/>
    <property type="match status" value="3"/>
</dbReference>
<proteinExistence type="predicted"/>
<keyword evidence="2" id="KW-0227">DNA damage</keyword>
<dbReference type="InterPro" id="IPR015205">
    <property type="entry name" value="Tower_dom"/>
</dbReference>
<dbReference type="GO" id="GO:0006355">
    <property type="term" value="P:regulation of DNA-templated transcription"/>
    <property type="evidence" value="ECO:0007669"/>
    <property type="project" value="TreeGrafter"/>
</dbReference>
<accession>A0AAV8GY80</accession>
<evidence type="ECO:0000256" key="5">
    <source>
        <dbReference type="ARBA" id="ARBA00023204"/>
    </source>
</evidence>
<dbReference type="InterPro" id="IPR015187">
    <property type="entry name" value="BRCA2_OB_1"/>
</dbReference>
<evidence type="ECO:0000313" key="9">
    <source>
        <dbReference type="Proteomes" id="UP001140206"/>
    </source>
</evidence>
<dbReference type="SMART" id="SM01341">
    <property type="entry name" value="Tower"/>
    <property type="match status" value="1"/>
</dbReference>
<keyword evidence="9" id="KW-1185">Reference proteome</keyword>
<protein>
    <submittedName>
        <fullName evidence="8">Breast cancer type 2 susceptibility protein-like protein</fullName>
    </submittedName>
</protein>
<name>A0AAV8GY80_9POAL</name>
<dbReference type="SUPFAM" id="SSF81878">
    <property type="entry name" value="BRCA2 tower domain"/>
    <property type="match status" value="1"/>
</dbReference>
<feature type="domain" description="Tower" evidence="7">
    <location>
        <begin position="998"/>
        <end position="1039"/>
    </location>
</feature>
<dbReference type="PROSITE" id="PS50138">
    <property type="entry name" value="BRCA2_REPEAT"/>
    <property type="match status" value="2"/>
</dbReference>
<evidence type="ECO:0000256" key="4">
    <source>
        <dbReference type="ARBA" id="ARBA00023172"/>
    </source>
</evidence>
<evidence type="ECO:0000256" key="2">
    <source>
        <dbReference type="ARBA" id="ARBA00022763"/>
    </source>
</evidence>